<protein>
    <submittedName>
        <fullName evidence="2">Uncharacterized protein</fullName>
    </submittedName>
</protein>
<sequence length="43" mass="4814">MLAHKSSVRGIAVEGNYMATTGLDRRLRAHMRGGMLCKFIYSN</sequence>
<keyword evidence="1" id="KW-1185">Reference proteome</keyword>
<dbReference type="WBParaSite" id="PEQ_0000955801-mRNA-1">
    <property type="protein sequence ID" value="PEQ_0000955801-mRNA-1"/>
    <property type="gene ID" value="PEQ_0000955801"/>
</dbReference>
<dbReference type="AlphaFoldDB" id="A0A914RTB2"/>
<evidence type="ECO:0000313" key="1">
    <source>
        <dbReference type="Proteomes" id="UP000887564"/>
    </source>
</evidence>
<organism evidence="1 2">
    <name type="scientific">Parascaris equorum</name>
    <name type="common">Equine roundworm</name>
    <dbReference type="NCBI Taxonomy" id="6256"/>
    <lineage>
        <taxon>Eukaryota</taxon>
        <taxon>Metazoa</taxon>
        <taxon>Ecdysozoa</taxon>
        <taxon>Nematoda</taxon>
        <taxon>Chromadorea</taxon>
        <taxon>Rhabditida</taxon>
        <taxon>Spirurina</taxon>
        <taxon>Ascaridomorpha</taxon>
        <taxon>Ascaridoidea</taxon>
        <taxon>Ascarididae</taxon>
        <taxon>Parascaris</taxon>
    </lineage>
</organism>
<accession>A0A914RTB2</accession>
<evidence type="ECO:0000313" key="2">
    <source>
        <dbReference type="WBParaSite" id="PEQ_0000955801-mRNA-1"/>
    </source>
</evidence>
<name>A0A914RTB2_PAREQ</name>
<proteinExistence type="predicted"/>
<reference evidence="2" key="1">
    <citation type="submission" date="2022-11" db="UniProtKB">
        <authorList>
            <consortium name="WormBaseParasite"/>
        </authorList>
    </citation>
    <scope>IDENTIFICATION</scope>
</reference>
<dbReference type="Proteomes" id="UP000887564">
    <property type="component" value="Unplaced"/>
</dbReference>